<dbReference type="OrthoDB" id="2107894at2759"/>
<dbReference type="Pfam" id="PF03576">
    <property type="entry name" value="Peptidase_S58"/>
    <property type="match status" value="1"/>
</dbReference>
<dbReference type="PANTHER" id="PTHR36512">
    <property type="entry name" value="D-AMINOPEPTIDASE"/>
    <property type="match status" value="1"/>
</dbReference>
<dbReference type="Gene3D" id="3.60.70.12">
    <property type="entry name" value="L-amino peptidase D-ALA esterase/amidase"/>
    <property type="match status" value="1"/>
</dbReference>
<dbReference type="Proteomes" id="UP000256328">
    <property type="component" value="Unassembled WGS sequence"/>
</dbReference>
<dbReference type="InterPro" id="IPR016117">
    <property type="entry name" value="ArgJ-like_dom_sf"/>
</dbReference>
<reference evidence="2 3" key="1">
    <citation type="journal article" date="2018" name="IMA Fungus">
        <title>IMA Genome-F 9: Draft genome sequence of Annulohypoxylon stygium, Aspergillus mulundensis, Berkeleyomyces basicola (syn. Thielaviopsis basicola), Ceratocystis smalleyi, two Cercospora beticola strains, Coleophoma cylindrospora, Fusarium fracticaudum, Phialophora cf. hyalina, and Morchella septimelata.</title>
        <authorList>
            <person name="Wingfield B.D."/>
            <person name="Bills G.F."/>
            <person name="Dong Y."/>
            <person name="Huang W."/>
            <person name="Nel W.J."/>
            <person name="Swalarsk-Parry B.S."/>
            <person name="Vaghefi N."/>
            <person name="Wilken P.M."/>
            <person name="An Z."/>
            <person name="de Beer Z.W."/>
            <person name="De Vos L."/>
            <person name="Chen L."/>
            <person name="Duong T.A."/>
            <person name="Gao Y."/>
            <person name="Hammerbacher A."/>
            <person name="Kikkert J.R."/>
            <person name="Li Y."/>
            <person name="Li H."/>
            <person name="Li K."/>
            <person name="Li Q."/>
            <person name="Liu X."/>
            <person name="Ma X."/>
            <person name="Naidoo K."/>
            <person name="Pethybridge S.J."/>
            <person name="Sun J."/>
            <person name="Steenkamp E.T."/>
            <person name="van der Nest M.A."/>
            <person name="van Wyk S."/>
            <person name="Wingfield M.J."/>
            <person name="Xiong C."/>
            <person name="Yue Q."/>
            <person name="Zhang X."/>
        </authorList>
    </citation>
    <scope>NUCLEOTIDE SEQUENCE [LARGE SCALE GENOMIC DNA]</scope>
    <source>
        <strain evidence="2 3">BP5796</strain>
    </source>
</reference>
<dbReference type="PANTHER" id="PTHR36512:SF3">
    <property type="entry name" value="BLR5678 PROTEIN"/>
    <property type="match status" value="1"/>
</dbReference>
<dbReference type="SUPFAM" id="SSF56266">
    <property type="entry name" value="DmpA/ArgJ-like"/>
    <property type="match status" value="1"/>
</dbReference>
<proteinExistence type="inferred from homology"/>
<keyword evidence="3" id="KW-1185">Reference proteome</keyword>
<protein>
    <submittedName>
        <fullName evidence="2">Uncharacterized protein</fullName>
    </submittedName>
</protein>
<dbReference type="InterPro" id="IPR005321">
    <property type="entry name" value="Peptidase_S58_DmpA"/>
</dbReference>
<accession>A0A3D8SZU8</accession>
<gene>
    <name evidence="2" type="ORF">BP5796_01220</name>
</gene>
<dbReference type="AlphaFoldDB" id="A0A3D8SZU8"/>
<evidence type="ECO:0000313" key="3">
    <source>
        <dbReference type="Proteomes" id="UP000256328"/>
    </source>
</evidence>
<evidence type="ECO:0000256" key="1">
    <source>
        <dbReference type="ARBA" id="ARBA00007068"/>
    </source>
</evidence>
<name>A0A3D8SZU8_9HELO</name>
<organism evidence="2 3">
    <name type="scientific">Coleophoma crateriformis</name>
    <dbReference type="NCBI Taxonomy" id="565419"/>
    <lineage>
        <taxon>Eukaryota</taxon>
        <taxon>Fungi</taxon>
        <taxon>Dikarya</taxon>
        <taxon>Ascomycota</taxon>
        <taxon>Pezizomycotina</taxon>
        <taxon>Leotiomycetes</taxon>
        <taxon>Helotiales</taxon>
        <taxon>Dermateaceae</taxon>
        <taxon>Coleophoma</taxon>
    </lineage>
</organism>
<sequence>MRMTIRDLGYTPGQMTPGEKNSILDVPGVHVGQVTVGQDGSDFLKGVTVIMPRHPDDIYTPCYAGMHTLNGNGEVTGWYQVKDWGFINTPIALTNSCSLGTVFQESWTWILERSKRMGLSVSDISHNYGTPIVGETADWWLNDVYQSMMEAKDVKQAFANTLTQTEVQEGQFGGGAGMTCHMFPGGTGTSSRVVDALEGNKKYTVGVLCQSNYGLKIDMNIAGIPMGRMLVKENSAKEAERAKSTPGGKADDGSIVIILITDAPMLPHQLTRLAQHATVGLSQVGGHGTGRTHSGDIFLAVSTANTPNEVNSVAHVNGVSKVEHNTVDLIKNESIDTLFRAASEATEEAILNSMVAGREGRVGHGGVHLEGLPVEQVRAWLKQYQVVI</sequence>
<dbReference type="EMBL" id="PDLN01000002">
    <property type="protein sequence ID" value="RDW91826.1"/>
    <property type="molecule type" value="Genomic_DNA"/>
</dbReference>
<evidence type="ECO:0000313" key="2">
    <source>
        <dbReference type="EMBL" id="RDW91826.1"/>
    </source>
</evidence>
<comment type="similarity">
    <text evidence="1">Belongs to the peptidase S58 family.</text>
</comment>
<dbReference type="GO" id="GO:0004177">
    <property type="term" value="F:aminopeptidase activity"/>
    <property type="evidence" value="ECO:0007669"/>
    <property type="project" value="TreeGrafter"/>
</dbReference>
<comment type="caution">
    <text evidence="2">The sequence shown here is derived from an EMBL/GenBank/DDBJ whole genome shotgun (WGS) entry which is preliminary data.</text>
</comment>